<name>A0ABX7H024_9GAMM</name>
<evidence type="ECO:0000313" key="2">
    <source>
        <dbReference type="EMBL" id="QRN55997.1"/>
    </source>
</evidence>
<dbReference type="EMBL" id="CP064030">
    <property type="protein sequence ID" value="QRN55997.1"/>
    <property type="molecule type" value="Genomic_DNA"/>
</dbReference>
<sequence>MKRWIVAVLCVTLAHAAFAAGPNQVRQRAEGSMLVTGWIDVSPDGSVHGYSLDQSDKIPAAVTDLIQKNVPDWKFKLDGNPNVIERARMSVRLVARRVDDTHDSIAIVGATFGDSNTASGQSVTHKSMQPPKYPLSAVQAHVDGTVYLYLRVGRQGQVEDAVAERVNLGVYGSDIQMRRYRDILADAALEAAKQWTFNIPTNGKHIDDPYWDVRVPVNFNLKVAGSPRVDTYGKWQVYIPGPQQSIPWLKSGLQTVPTSDAIPEGSISQVSQDLHLLTPLEGA</sequence>
<gene>
    <name evidence="2" type="ORF">ISN74_17975</name>
</gene>
<feature type="chain" id="PRO_5047270390" evidence="1">
    <location>
        <begin position="20"/>
        <end position="283"/>
    </location>
</feature>
<accession>A0ABX7H024</accession>
<keyword evidence="3" id="KW-1185">Reference proteome</keyword>
<feature type="signal peptide" evidence="1">
    <location>
        <begin position="1"/>
        <end position="19"/>
    </location>
</feature>
<protein>
    <submittedName>
        <fullName evidence="2">Energy transducer TonB</fullName>
    </submittedName>
</protein>
<proteinExistence type="predicted"/>
<dbReference type="Gene3D" id="3.30.1150.10">
    <property type="match status" value="1"/>
</dbReference>
<keyword evidence="1" id="KW-0732">Signal</keyword>
<organism evidence="2 3">
    <name type="scientific">Dyella caseinilytica</name>
    <dbReference type="NCBI Taxonomy" id="1849581"/>
    <lineage>
        <taxon>Bacteria</taxon>
        <taxon>Pseudomonadati</taxon>
        <taxon>Pseudomonadota</taxon>
        <taxon>Gammaproteobacteria</taxon>
        <taxon>Lysobacterales</taxon>
        <taxon>Rhodanobacteraceae</taxon>
        <taxon>Dyella</taxon>
    </lineage>
</organism>
<evidence type="ECO:0000256" key="1">
    <source>
        <dbReference type="SAM" id="SignalP"/>
    </source>
</evidence>
<evidence type="ECO:0000313" key="3">
    <source>
        <dbReference type="Proteomes" id="UP000663181"/>
    </source>
</evidence>
<reference evidence="2 3" key="1">
    <citation type="submission" date="2020-10" db="EMBL/GenBank/DDBJ databases">
        <title>Phylogeny of dyella-like bacteria.</title>
        <authorList>
            <person name="Fu J."/>
        </authorList>
    </citation>
    <scope>NUCLEOTIDE SEQUENCE [LARGE SCALE GENOMIC DNA]</scope>
    <source>
        <strain evidence="2 3">DHOB09</strain>
    </source>
</reference>
<dbReference type="Proteomes" id="UP000663181">
    <property type="component" value="Chromosome"/>
</dbReference>
<dbReference type="SUPFAM" id="SSF74653">
    <property type="entry name" value="TolA/TonB C-terminal domain"/>
    <property type="match status" value="1"/>
</dbReference>